<dbReference type="AlphaFoldDB" id="A0A2M6WDH8"/>
<keyword evidence="4" id="KW-1003">Cell membrane</keyword>
<keyword evidence="7" id="KW-0328">Glycosyltransferase</keyword>
<proteinExistence type="inferred from homology"/>
<dbReference type="InterPro" id="IPR013783">
    <property type="entry name" value="Ig-like_fold"/>
</dbReference>
<keyword evidence="5" id="KW-0121">Carboxypeptidase</keyword>
<evidence type="ECO:0000256" key="3">
    <source>
        <dbReference type="ARBA" id="ARBA00007739"/>
    </source>
</evidence>
<evidence type="ECO:0000256" key="6">
    <source>
        <dbReference type="ARBA" id="ARBA00022670"/>
    </source>
</evidence>
<dbReference type="InterPro" id="IPR001264">
    <property type="entry name" value="Glyco_trans_51"/>
</dbReference>
<comment type="catalytic activity">
    <reaction evidence="15">
        <text>Preferential cleavage: (Ac)2-L-Lys-D-Ala-|-D-Ala. Also transpeptidation of peptidyl-alanyl moieties that are N-acyl substituents of D-alanine.</text>
        <dbReference type="EC" id="3.4.16.4"/>
    </reaction>
</comment>
<dbReference type="Gene3D" id="1.10.3810.10">
    <property type="entry name" value="Biosynthetic peptidoglycan transglycosylase-like"/>
    <property type="match status" value="1"/>
</dbReference>
<dbReference type="GO" id="GO:0008360">
    <property type="term" value="P:regulation of cell shape"/>
    <property type="evidence" value="ECO:0007669"/>
    <property type="project" value="UniProtKB-KW"/>
</dbReference>
<dbReference type="GO" id="GO:0071555">
    <property type="term" value="P:cell wall organization"/>
    <property type="evidence" value="ECO:0007669"/>
    <property type="project" value="UniProtKB-KW"/>
</dbReference>
<keyword evidence="12 17" id="KW-0472">Membrane</keyword>
<keyword evidence="6" id="KW-0645">Protease</keyword>
<dbReference type="InterPro" id="IPR050396">
    <property type="entry name" value="Glycosyltr_51/Transpeptidase"/>
</dbReference>
<evidence type="ECO:0000313" key="20">
    <source>
        <dbReference type="EMBL" id="PIT90850.1"/>
    </source>
</evidence>
<comment type="caution">
    <text evidence="20">The sequence shown here is derived from an EMBL/GenBank/DDBJ whole genome shotgun (WGS) entry which is preliminary data.</text>
</comment>
<dbReference type="EMBL" id="PFBJ01000020">
    <property type="protein sequence ID" value="PIT90850.1"/>
    <property type="molecule type" value="Genomic_DNA"/>
</dbReference>
<comment type="subcellular location">
    <subcellularLocation>
        <location evidence="1">Cell membrane</location>
    </subcellularLocation>
</comment>
<reference evidence="21" key="1">
    <citation type="submission" date="2017-09" db="EMBL/GenBank/DDBJ databases">
        <title>Depth-based differentiation of microbial function through sediment-hosted aquifers and enrichment of novel symbionts in the deep terrestrial subsurface.</title>
        <authorList>
            <person name="Probst A.J."/>
            <person name="Ladd B."/>
            <person name="Jarett J.K."/>
            <person name="Geller-Mcgrath D.E."/>
            <person name="Sieber C.M.K."/>
            <person name="Emerson J.B."/>
            <person name="Anantharaman K."/>
            <person name="Thomas B.C."/>
            <person name="Malmstrom R."/>
            <person name="Stieglmeier M."/>
            <person name="Klingl A."/>
            <person name="Woyke T."/>
            <person name="Ryan C.M."/>
            <person name="Banfield J.F."/>
        </authorList>
    </citation>
    <scope>NUCLEOTIDE SEQUENCE [LARGE SCALE GENOMIC DNA]</scope>
</reference>
<dbReference type="Pfam" id="PF00912">
    <property type="entry name" value="Transgly"/>
    <property type="match status" value="1"/>
</dbReference>
<dbReference type="InterPro" id="IPR023346">
    <property type="entry name" value="Lysozyme-like_dom_sf"/>
</dbReference>
<accession>A0A2M6WDH8</accession>
<dbReference type="SUPFAM" id="SSF53955">
    <property type="entry name" value="Lysozyme-like"/>
    <property type="match status" value="1"/>
</dbReference>
<keyword evidence="14" id="KW-0961">Cell wall biogenesis/degradation</keyword>
<organism evidence="20 21">
    <name type="scientific">Candidatus Kaiserbacteria bacterium CG10_big_fil_rev_8_21_14_0_10_49_17</name>
    <dbReference type="NCBI Taxonomy" id="1974609"/>
    <lineage>
        <taxon>Bacteria</taxon>
        <taxon>Candidatus Kaiseribacteriota</taxon>
    </lineage>
</organism>
<evidence type="ECO:0000256" key="16">
    <source>
        <dbReference type="ARBA" id="ARBA00049902"/>
    </source>
</evidence>
<comment type="similarity">
    <text evidence="2">In the C-terminal section; belongs to the transpeptidase family.</text>
</comment>
<comment type="similarity">
    <text evidence="3">In the N-terminal section; belongs to the glycosyltransferase 51 family.</text>
</comment>
<dbReference type="GO" id="GO:0008658">
    <property type="term" value="F:penicillin binding"/>
    <property type="evidence" value="ECO:0007669"/>
    <property type="project" value="InterPro"/>
</dbReference>
<evidence type="ECO:0000256" key="1">
    <source>
        <dbReference type="ARBA" id="ARBA00004236"/>
    </source>
</evidence>
<dbReference type="Gene3D" id="2.60.40.10">
    <property type="entry name" value="Immunoglobulins"/>
    <property type="match status" value="1"/>
</dbReference>
<evidence type="ECO:0000256" key="14">
    <source>
        <dbReference type="ARBA" id="ARBA00023316"/>
    </source>
</evidence>
<evidence type="ECO:0000313" key="21">
    <source>
        <dbReference type="Proteomes" id="UP000228809"/>
    </source>
</evidence>
<evidence type="ECO:0000256" key="17">
    <source>
        <dbReference type="SAM" id="Phobius"/>
    </source>
</evidence>
<evidence type="ECO:0000256" key="10">
    <source>
        <dbReference type="ARBA" id="ARBA00022960"/>
    </source>
</evidence>
<keyword evidence="13" id="KW-0511">Multifunctional enzyme</keyword>
<keyword evidence="17" id="KW-0812">Transmembrane</keyword>
<keyword evidence="11" id="KW-0573">Peptidoglycan synthesis</keyword>
<dbReference type="Gene3D" id="3.40.710.10">
    <property type="entry name" value="DD-peptidase/beta-lactamase superfamily"/>
    <property type="match status" value="1"/>
</dbReference>
<evidence type="ECO:0000256" key="13">
    <source>
        <dbReference type="ARBA" id="ARBA00023268"/>
    </source>
</evidence>
<dbReference type="PANTHER" id="PTHR32282:SF11">
    <property type="entry name" value="PENICILLIN-BINDING PROTEIN 1B"/>
    <property type="match status" value="1"/>
</dbReference>
<comment type="catalytic activity">
    <reaction evidence="16">
        <text>[GlcNAc-(1-&gt;4)-Mur2Ac(oyl-L-Ala-gamma-D-Glu-L-Lys-D-Ala-D-Ala)](n)-di-trans,octa-cis-undecaprenyl diphosphate + beta-D-GlcNAc-(1-&gt;4)-Mur2Ac(oyl-L-Ala-gamma-D-Glu-L-Lys-D-Ala-D-Ala)-di-trans,octa-cis-undecaprenyl diphosphate = [GlcNAc-(1-&gt;4)-Mur2Ac(oyl-L-Ala-gamma-D-Glu-L-Lys-D-Ala-D-Ala)](n+1)-di-trans,octa-cis-undecaprenyl diphosphate + di-trans,octa-cis-undecaprenyl diphosphate + H(+)</text>
        <dbReference type="Rhea" id="RHEA:23708"/>
        <dbReference type="Rhea" id="RHEA-COMP:9602"/>
        <dbReference type="Rhea" id="RHEA-COMP:9603"/>
        <dbReference type="ChEBI" id="CHEBI:15378"/>
        <dbReference type="ChEBI" id="CHEBI:58405"/>
        <dbReference type="ChEBI" id="CHEBI:60033"/>
        <dbReference type="ChEBI" id="CHEBI:78435"/>
        <dbReference type="EC" id="2.4.99.28"/>
    </reaction>
</comment>
<feature type="domain" description="Penicillin-binding protein transpeptidase" evidence="18">
    <location>
        <begin position="327"/>
        <end position="595"/>
    </location>
</feature>
<evidence type="ECO:0000256" key="4">
    <source>
        <dbReference type="ARBA" id="ARBA00022475"/>
    </source>
</evidence>
<keyword evidence="9" id="KW-0378">Hydrolase</keyword>
<evidence type="ECO:0000256" key="11">
    <source>
        <dbReference type="ARBA" id="ARBA00022984"/>
    </source>
</evidence>
<evidence type="ECO:0000259" key="19">
    <source>
        <dbReference type="Pfam" id="PF00912"/>
    </source>
</evidence>
<dbReference type="PANTHER" id="PTHR32282">
    <property type="entry name" value="BINDING PROTEIN TRANSPEPTIDASE, PUTATIVE-RELATED"/>
    <property type="match status" value="1"/>
</dbReference>
<evidence type="ECO:0000256" key="9">
    <source>
        <dbReference type="ARBA" id="ARBA00022801"/>
    </source>
</evidence>
<dbReference type="GO" id="GO:0005886">
    <property type="term" value="C:plasma membrane"/>
    <property type="evidence" value="ECO:0007669"/>
    <property type="project" value="UniProtKB-SubCell"/>
</dbReference>
<sequence length="826" mass="91914">MKIAWKTLILWGIALSLFFAGLIILWVATLQVPDLQSFEKRKVEQSTKIYDKTGEVLLYDLHEDIQRTVVPFDSISRHIKNATVAIEDAEFYEHKGIKPMSILRAVIANTLIVLHISDGYTQGGSTITQQVVKNSVLTQEKLLSRKLKEWGLALKLEKEMSKEQILELYLNESPYGGSMYGVEEASKAFFGKSANEVTLPEAAYLAALPQAPTYYSPYGTHRDALEARKNLVLEKMLENGFITDTEFKEARMAEVEFKQRPKTGIEAPHFVFFVIAQLEEMYGKRALEERGFRVTTTLDVNLQRKGEEIVRRNALENVEKFNAENAALVAIDPKTGHILTMVGSRDYFDEEIDGNFNIAIANRQPGSAFKPFVYATAFKKGFTPETVVFDVRTQFSTTCSPNNFTSEGSCYSPGNYDNIFRGPVTFRDALAQSINVPAVKALYLAGISDSLKTARDLGISTLTNAARYGLTLVLGGGEVSLLDMTSAYSVFANDGARNEYVGILKVEDAHGDVVYMWEKNEREVLDKEIARKISDILSDNDARAPAFGTNSPLYFGGRDVAAKTGTTNDYRDAWIIGYAPNIAVGAWAGNNDNSPMEKKVAGFTIAPLWHEFMNAALATLQNESFVPPLPPEDLENTKPILKNVWLGGEQYVIDTISGKLATQYTPQETRETRVIPNVHSILYWVDKKDPTGVKPSDPSKDPQFTLWEFPVLLWANQNGYTNQHVSIPTETDDVHLPETTPVVSFISPEQNGVYAPNTPVSVRINTTGRYPVVRADYYLNNVFIGSSTHAPFSVSIHPQAGLNTLSVKVFDSVKNQNSAQITFSSR</sequence>
<dbReference type="GO" id="GO:0009252">
    <property type="term" value="P:peptidoglycan biosynthetic process"/>
    <property type="evidence" value="ECO:0007669"/>
    <property type="project" value="UniProtKB-KW"/>
</dbReference>
<evidence type="ECO:0000259" key="18">
    <source>
        <dbReference type="Pfam" id="PF00905"/>
    </source>
</evidence>
<evidence type="ECO:0000256" key="7">
    <source>
        <dbReference type="ARBA" id="ARBA00022676"/>
    </source>
</evidence>
<dbReference type="InterPro" id="IPR001460">
    <property type="entry name" value="PCN-bd_Tpept"/>
</dbReference>
<keyword evidence="10" id="KW-0133">Cell shape</keyword>
<dbReference type="InterPro" id="IPR012338">
    <property type="entry name" value="Beta-lactam/transpept-like"/>
</dbReference>
<dbReference type="InterPro" id="IPR036950">
    <property type="entry name" value="PBP_transglycosylase"/>
</dbReference>
<dbReference type="Proteomes" id="UP000228809">
    <property type="component" value="Unassembled WGS sequence"/>
</dbReference>
<protein>
    <submittedName>
        <fullName evidence="20">Penicillin-binding protein</fullName>
    </submittedName>
</protein>
<dbReference type="Pfam" id="PF17957">
    <property type="entry name" value="Big_7"/>
    <property type="match status" value="1"/>
</dbReference>
<evidence type="ECO:0000256" key="5">
    <source>
        <dbReference type="ARBA" id="ARBA00022645"/>
    </source>
</evidence>
<name>A0A2M6WDH8_9BACT</name>
<dbReference type="FunFam" id="1.10.3810.10:FF:000001">
    <property type="entry name" value="Penicillin-binding protein 1A"/>
    <property type="match status" value="1"/>
</dbReference>
<feature type="domain" description="Glycosyl transferase family 51" evidence="19">
    <location>
        <begin position="60"/>
        <end position="236"/>
    </location>
</feature>
<keyword evidence="17" id="KW-1133">Transmembrane helix</keyword>
<feature type="transmembrane region" description="Helical" evidence="17">
    <location>
        <begin position="7"/>
        <end position="28"/>
    </location>
</feature>
<evidence type="ECO:0000256" key="15">
    <source>
        <dbReference type="ARBA" id="ARBA00034000"/>
    </source>
</evidence>
<dbReference type="GO" id="GO:0009002">
    <property type="term" value="F:serine-type D-Ala-D-Ala carboxypeptidase activity"/>
    <property type="evidence" value="ECO:0007669"/>
    <property type="project" value="UniProtKB-EC"/>
</dbReference>
<dbReference type="GO" id="GO:0008955">
    <property type="term" value="F:peptidoglycan glycosyltransferase activity"/>
    <property type="evidence" value="ECO:0007669"/>
    <property type="project" value="UniProtKB-EC"/>
</dbReference>
<dbReference type="GO" id="GO:0030288">
    <property type="term" value="C:outer membrane-bounded periplasmic space"/>
    <property type="evidence" value="ECO:0007669"/>
    <property type="project" value="TreeGrafter"/>
</dbReference>
<evidence type="ECO:0000256" key="2">
    <source>
        <dbReference type="ARBA" id="ARBA00007090"/>
    </source>
</evidence>
<gene>
    <name evidence="20" type="ORF">COU17_03600</name>
</gene>
<keyword evidence="8" id="KW-0808">Transferase</keyword>
<dbReference type="SUPFAM" id="SSF56601">
    <property type="entry name" value="beta-lactamase/transpeptidase-like"/>
    <property type="match status" value="1"/>
</dbReference>
<dbReference type="Pfam" id="PF00905">
    <property type="entry name" value="Transpeptidase"/>
    <property type="match status" value="1"/>
</dbReference>
<dbReference type="NCBIfam" id="TIGR02074">
    <property type="entry name" value="PBP_1a_fam"/>
    <property type="match status" value="1"/>
</dbReference>
<dbReference type="GO" id="GO:0006508">
    <property type="term" value="P:proteolysis"/>
    <property type="evidence" value="ECO:0007669"/>
    <property type="project" value="UniProtKB-KW"/>
</dbReference>
<evidence type="ECO:0000256" key="12">
    <source>
        <dbReference type="ARBA" id="ARBA00023136"/>
    </source>
</evidence>
<evidence type="ECO:0000256" key="8">
    <source>
        <dbReference type="ARBA" id="ARBA00022679"/>
    </source>
</evidence>